<keyword evidence="2 5" id="KW-0057">Aromatic amino acid biosynthesis</keyword>
<dbReference type="PATRIC" id="fig|1229783.3.peg.2143"/>
<dbReference type="EC" id="4.2.1.10" evidence="5"/>
<dbReference type="Proteomes" id="UP000009885">
    <property type="component" value="Unassembled WGS sequence"/>
</dbReference>
<comment type="pathway">
    <text evidence="5">Metabolic intermediate biosynthesis; chorismate biosynthesis; chorismate from D-erythrose 4-phosphate and phosphoenolpyruvate: step 3/7.</text>
</comment>
<comment type="catalytic activity">
    <reaction evidence="1 5">
        <text>3-dehydroquinate = 3-dehydroshikimate + H2O</text>
        <dbReference type="Rhea" id="RHEA:21096"/>
        <dbReference type="ChEBI" id="CHEBI:15377"/>
        <dbReference type="ChEBI" id="CHEBI:16630"/>
        <dbReference type="ChEBI" id="CHEBI:32364"/>
        <dbReference type="EC" id="4.2.1.10"/>
    </reaction>
</comment>
<proteinExistence type="inferred from homology"/>
<dbReference type="InterPro" id="IPR001381">
    <property type="entry name" value="DHquinase_I"/>
</dbReference>
<dbReference type="GO" id="GO:0009423">
    <property type="term" value="P:chorismate biosynthetic process"/>
    <property type="evidence" value="ECO:0007669"/>
    <property type="project" value="UniProtKB-UniRule"/>
</dbReference>
<dbReference type="eggNOG" id="COG0710">
    <property type="taxonomic scope" value="Bacteria"/>
</dbReference>
<keyword evidence="5" id="KW-0028">Amino-acid biosynthesis</keyword>
<comment type="similarity">
    <text evidence="5">Belongs to the type-I 3-dehydroquinase family.</text>
</comment>
<evidence type="ECO:0000256" key="4">
    <source>
        <dbReference type="ARBA" id="ARBA00023270"/>
    </source>
</evidence>
<dbReference type="UniPathway" id="UPA00053">
    <property type="reaction ID" value="UER00086"/>
</dbReference>
<dbReference type="InterPro" id="IPR013785">
    <property type="entry name" value="Aldolase_TIM"/>
</dbReference>
<protein>
    <recommendedName>
        <fullName evidence="5">3-dehydroquinate dehydratase</fullName>
        <shortName evidence="5">3-dehydroquinase</shortName>
        <ecNumber evidence="5">4.2.1.10</ecNumber>
    </recommendedName>
    <alternativeName>
        <fullName evidence="5">Type I DHQase</fullName>
    </alternativeName>
    <alternativeName>
        <fullName evidence="5">Type I dehydroquinase</fullName>
        <shortName evidence="5">DHQ1</shortName>
    </alternativeName>
</protein>
<sequence>MDTKVAVTIAPEHLNELNQDIMDIKANEEYIDVIELRIDQIDHIEASSIDQYLSVLSDAHLELPILLTYRTGAQGGKGQLEGEDYLTYLERLLNLTGFQMIDIEWDERSNTQLLEKLVAKAKAHHIEVLISYHNFKYTPSSDVLRKTYYHMSQLQGDILKIAVMPLSHKDTFTLLEVLEHARDSLDAKVVGISMGDLGIMTRTAQNMYGGYLSYGCLNDSQAPGQIPVKTLKNQLKFYQQFAKSI</sequence>
<feature type="binding site" evidence="5">
    <location>
        <position position="202"/>
    </location>
    <ligand>
        <name>3-dehydroquinate</name>
        <dbReference type="ChEBI" id="CHEBI:32364"/>
    </ligand>
</feature>
<dbReference type="GO" id="GO:0008652">
    <property type="term" value="P:amino acid biosynthetic process"/>
    <property type="evidence" value="ECO:0007669"/>
    <property type="project" value="UniProtKB-KW"/>
</dbReference>
<accession>K9ASX2</accession>
<evidence type="ECO:0000256" key="5">
    <source>
        <dbReference type="HAMAP-Rule" id="MF_00214"/>
    </source>
</evidence>
<dbReference type="STRING" id="1229783.C273_10777"/>
<name>K9ASX2_9STAP</name>
<evidence type="ECO:0000313" key="7">
    <source>
        <dbReference type="Proteomes" id="UP000009885"/>
    </source>
</evidence>
<dbReference type="Gene3D" id="3.20.20.70">
    <property type="entry name" value="Aldolase class I"/>
    <property type="match status" value="1"/>
</dbReference>
<dbReference type="InterPro" id="IPR050146">
    <property type="entry name" value="Type-I_3-dehydroquinase"/>
</dbReference>
<dbReference type="GO" id="GO:0003855">
    <property type="term" value="F:3-dehydroquinate dehydratase activity"/>
    <property type="evidence" value="ECO:0007669"/>
    <property type="project" value="UniProtKB-UniRule"/>
</dbReference>
<keyword evidence="7" id="KW-1185">Reference proteome</keyword>
<feature type="binding site" evidence="5">
    <location>
        <begin position="35"/>
        <end position="37"/>
    </location>
    <ligand>
        <name>3-dehydroquinate</name>
        <dbReference type="ChEBI" id="CHEBI:32364"/>
    </ligand>
</feature>
<dbReference type="RefSeq" id="WP_009384914.1">
    <property type="nucleotide sequence ID" value="NZ_AMSQ01000025.1"/>
</dbReference>
<reference evidence="6 7" key="1">
    <citation type="journal article" date="2013" name="Genome Announc.">
        <title>Genome Sequence of Staphylococcus massiliensis Strain S46, Isolated from the Surface of Healthy Human Skin.</title>
        <authorList>
            <person name="Srivastav R."/>
            <person name="Singh A."/>
            <person name="Jangir P.K."/>
            <person name="Kumari C."/>
            <person name="Muduli S."/>
            <person name="Sharma R."/>
        </authorList>
    </citation>
    <scope>NUCLEOTIDE SEQUENCE [LARGE SCALE GENOMIC DNA]</scope>
    <source>
        <strain evidence="6 7">S46</strain>
    </source>
</reference>
<dbReference type="PANTHER" id="PTHR43699">
    <property type="entry name" value="3-DEHYDROQUINATE DEHYDRATASE"/>
    <property type="match status" value="1"/>
</dbReference>
<comment type="function">
    <text evidence="5">Involved in the third step of the chorismate pathway, which leads to the biosynthesis of aromatic amino acids. Catalyzes the cis-dehydration of 3-dehydroquinate (DHQ) and introduces the first double bond of the aromatic ring to yield 3-dehydroshikimate.</text>
</comment>
<dbReference type="SUPFAM" id="SSF51569">
    <property type="entry name" value="Aldolase"/>
    <property type="match status" value="1"/>
</dbReference>
<feature type="binding site" evidence="5">
    <location>
        <position position="225"/>
    </location>
    <ligand>
        <name>3-dehydroquinate</name>
        <dbReference type="ChEBI" id="CHEBI:32364"/>
    </ligand>
</feature>
<dbReference type="Pfam" id="PF01487">
    <property type="entry name" value="DHquinase_I"/>
    <property type="match status" value="1"/>
</dbReference>
<dbReference type="GO" id="GO:0009073">
    <property type="term" value="P:aromatic amino acid family biosynthetic process"/>
    <property type="evidence" value="ECO:0007669"/>
    <property type="project" value="UniProtKB-KW"/>
</dbReference>
<dbReference type="PANTHER" id="PTHR43699:SF1">
    <property type="entry name" value="3-DEHYDROQUINATE DEHYDRATASE"/>
    <property type="match status" value="1"/>
</dbReference>
<dbReference type="CDD" id="cd00502">
    <property type="entry name" value="DHQase_I"/>
    <property type="match status" value="1"/>
</dbReference>
<evidence type="ECO:0000256" key="1">
    <source>
        <dbReference type="ARBA" id="ARBA00001864"/>
    </source>
</evidence>
<keyword evidence="4 5" id="KW-0704">Schiff base</keyword>
<dbReference type="AlphaFoldDB" id="K9ASX2"/>
<dbReference type="EMBL" id="AMSQ01000025">
    <property type="protein sequence ID" value="EKU45727.1"/>
    <property type="molecule type" value="Genomic_DNA"/>
</dbReference>
<dbReference type="NCBIfam" id="TIGR01093">
    <property type="entry name" value="aroD"/>
    <property type="match status" value="1"/>
</dbReference>
<dbReference type="GO" id="GO:0046279">
    <property type="term" value="P:3,4-dihydroxybenzoate biosynthetic process"/>
    <property type="evidence" value="ECO:0007669"/>
    <property type="project" value="TreeGrafter"/>
</dbReference>
<comment type="subunit">
    <text evidence="5">Homodimer.</text>
</comment>
<keyword evidence="3 5" id="KW-0456">Lyase</keyword>
<comment type="caution">
    <text evidence="5">Lacks conserved residue(s) required for the propagation of feature annotation.</text>
</comment>
<dbReference type="FunFam" id="3.20.20.70:FF:000047">
    <property type="entry name" value="3-dehydroquinate dehydratase"/>
    <property type="match status" value="1"/>
</dbReference>
<evidence type="ECO:0000256" key="2">
    <source>
        <dbReference type="ARBA" id="ARBA00023141"/>
    </source>
</evidence>
<feature type="active site" description="Proton donor/acceptor" evidence="5">
    <location>
        <position position="133"/>
    </location>
</feature>
<gene>
    <name evidence="5" type="primary">aroD</name>
    <name evidence="6" type="ORF">C273_10777</name>
</gene>
<dbReference type="OrthoDB" id="9813659at2"/>
<organism evidence="6 7">
    <name type="scientific">Staphylococcus massiliensis S46</name>
    <dbReference type="NCBI Taxonomy" id="1229783"/>
    <lineage>
        <taxon>Bacteria</taxon>
        <taxon>Bacillati</taxon>
        <taxon>Bacillota</taxon>
        <taxon>Bacilli</taxon>
        <taxon>Bacillales</taxon>
        <taxon>Staphylococcaceae</taxon>
        <taxon>Staphylococcus</taxon>
    </lineage>
</organism>
<comment type="caution">
    <text evidence="6">The sequence shown here is derived from an EMBL/GenBank/DDBJ whole genome shotgun (WGS) entry which is preliminary data.</text>
</comment>
<feature type="binding site" evidence="5">
    <location>
        <position position="70"/>
    </location>
    <ligand>
        <name>3-dehydroquinate</name>
        <dbReference type="ChEBI" id="CHEBI:32364"/>
    </ligand>
</feature>
<evidence type="ECO:0000256" key="3">
    <source>
        <dbReference type="ARBA" id="ARBA00023239"/>
    </source>
</evidence>
<dbReference type="HAMAP" id="MF_00214">
    <property type="entry name" value="AroD"/>
    <property type="match status" value="1"/>
</dbReference>
<feature type="active site" description="Schiff-base intermediate with substrate" evidence="5">
    <location>
        <position position="160"/>
    </location>
</feature>
<evidence type="ECO:0000313" key="6">
    <source>
        <dbReference type="EMBL" id="EKU45727.1"/>
    </source>
</evidence>